<organism evidence="1 2">
    <name type="scientific">Microbacterium paraoxydans</name>
    <dbReference type="NCBI Taxonomy" id="199592"/>
    <lineage>
        <taxon>Bacteria</taxon>
        <taxon>Bacillati</taxon>
        <taxon>Actinomycetota</taxon>
        <taxon>Actinomycetes</taxon>
        <taxon>Micrococcales</taxon>
        <taxon>Microbacteriaceae</taxon>
        <taxon>Microbacterium</taxon>
    </lineage>
</organism>
<dbReference type="SUPFAM" id="SSF46955">
    <property type="entry name" value="Putative DNA-binding domain"/>
    <property type="match status" value="1"/>
</dbReference>
<evidence type="ECO:0000313" key="2">
    <source>
        <dbReference type="Proteomes" id="UP000182126"/>
    </source>
</evidence>
<dbReference type="Proteomes" id="UP000182126">
    <property type="component" value="Chromosome I"/>
</dbReference>
<evidence type="ECO:0000313" key="1">
    <source>
        <dbReference type="EMBL" id="SDR71951.1"/>
    </source>
</evidence>
<accession>A0A1H1LBI7</accession>
<proteinExistence type="predicted"/>
<dbReference type="InterPro" id="IPR036388">
    <property type="entry name" value="WH-like_DNA-bd_sf"/>
</dbReference>
<protein>
    <recommendedName>
        <fullName evidence="3">Helix-turn-helix domain-containing protein</fullName>
    </recommendedName>
</protein>
<dbReference type="EMBL" id="LT629770">
    <property type="protein sequence ID" value="SDR71951.1"/>
    <property type="molecule type" value="Genomic_DNA"/>
</dbReference>
<gene>
    <name evidence="1" type="ORF">SAMN04489809_0068</name>
</gene>
<name>A0A1H1LBI7_9MICO</name>
<dbReference type="Gene3D" id="1.10.10.10">
    <property type="entry name" value="Winged helix-like DNA-binding domain superfamily/Winged helix DNA-binding domain"/>
    <property type="match status" value="1"/>
</dbReference>
<dbReference type="InterPro" id="IPR009061">
    <property type="entry name" value="DNA-bd_dom_put_sf"/>
</dbReference>
<evidence type="ECO:0008006" key="3">
    <source>
        <dbReference type="Google" id="ProtNLM"/>
    </source>
</evidence>
<sequence>MGEMLTYRQAARRVGRSMRAVRYWRARGMPMSWEIREGQKVRVVEESVLLAWWRERMKNDPVYQINLRKRLAEADPDQ</sequence>
<dbReference type="AlphaFoldDB" id="A0A1H1LBI7"/>
<reference evidence="1 2" key="1">
    <citation type="submission" date="2016-10" db="EMBL/GenBank/DDBJ databases">
        <authorList>
            <person name="de Groot N.N."/>
        </authorList>
    </citation>
    <scope>NUCLEOTIDE SEQUENCE [LARGE SCALE GENOMIC DNA]</scope>
    <source>
        <strain evidence="1 2">DSM 15019</strain>
    </source>
</reference>